<proteinExistence type="predicted"/>
<name>A0A5M6D018_9BACT</name>
<comment type="caution">
    <text evidence="3">The sequence shown here is derived from an EMBL/GenBank/DDBJ whole genome shotgun (WGS) entry which is preliminary data.</text>
</comment>
<feature type="domain" description="DUF2134" evidence="1">
    <location>
        <begin position="100"/>
        <end position="182"/>
    </location>
</feature>
<keyword evidence="4" id="KW-1185">Reference proteome</keyword>
<reference evidence="3 4" key="1">
    <citation type="submission" date="2019-08" db="EMBL/GenBank/DDBJ databases">
        <authorList>
            <person name="Dhanesh K."/>
            <person name="Kumar G."/>
            <person name="Sasikala C."/>
            <person name="Venkata Ramana C."/>
        </authorList>
    </citation>
    <scope>NUCLEOTIDE SEQUENCE [LARGE SCALE GENOMIC DNA]</scope>
    <source>
        <strain evidence="3 4">JC645</strain>
    </source>
</reference>
<dbReference type="AlphaFoldDB" id="A0A5M6D018"/>
<protein>
    <recommendedName>
        <fullName evidence="5">Flp pilus-assembly TadG-like N-terminal domain-containing protein</fullName>
    </recommendedName>
</protein>
<evidence type="ECO:0000313" key="4">
    <source>
        <dbReference type="Proteomes" id="UP000324479"/>
    </source>
</evidence>
<dbReference type="Pfam" id="PF13400">
    <property type="entry name" value="Tad"/>
    <property type="match status" value="1"/>
</dbReference>
<sequence length="406" mass="43377">MGVNMITNETFRRSVGKSGRRRATTLNQKRRGSALVLSVFLIATLLMVAAVAIDFGHINVSRSEVKRTADAAAMAACWELFDGVVAGTPALEQRPLIATAADDIAGLNLVSSRSPSLNKDDDIEIGYYTTREPGVLSPAGSLEPNAVRVHLRQTDAVNSAIPLFFGAVTGRHQQSLETHSTAAMFKAVAGFHVPDEEGECLDILPITLDLATWEKVCAKQTEDKLSWDPQANEGRGGVVNKGDGFCECSLYPEPTDDAAGNRGTVDIGGGANSTTDISRQIMTGISAADMAAFQAEGGTLEFDSNGECVLNGDTGISAAIKDELHSIVGQTRIIPIFKEVGGNGDNAQFTIVAWEGVRILGVKLTGPMHKKHLTIQPARMVAKHAIYSEDEFAETDFLYTPVMLVD</sequence>
<evidence type="ECO:0000259" key="2">
    <source>
        <dbReference type="Pfam" id="PF13400"/>
    </source>
</evidence>
<accession>A0A5M6D018</accession>
<organism evidence="3 4">
    <name type="scientific">Roseiconus nitratireducens</name>
    <dbReference type="NCBI Taxonomy" id="2605748"/>
    <lineage>
        <taxon>Bacteria</taxon>
        <taxon>Pseudomonadati</taxon>
        <taxon>Planctomycetota</taxon>
        <taxon>Planctomycetia</taxon>
        <taxon>Pirellulales</taxon>
        <taxon>Pirellulaceae</taxon>
        <taxon>Roseiconus</taxon>
    </lineage>
</organism>
<dbReference type="EMBL" id="VWOX01000015">
    <property type="protein sequence ID" value="KAA5540020.1"/>
    <property type="molecule type" value="Genomic_DNA"/>
</dbReference>
<evidence type="ECO:0008006" key="5">
    <source>
        <dbReference type="Google" id="ProtNLM"/>
    </source>
</evidence>
<dbReference type="InterPro" id="IPR028087">
    <property type="entry name" value="Tad_N"/>
</dbReference>
<feature type="domain" description="Putative Flp pilus-assembly TadG-like N-terminal" evidence="2">
    <location>
        <begin position="32"/>
        <end position="76"/>
    </location>
</feature>
<gene>
    <name evidence="3" type="ORF">FYK55_22135</name>
</gene>
<evidence type="ECO:0000259" key="1">
    <source>
        <dbReference type="Pfam" id="PF09977"/>
    </source>
</evidence>
<evidence type="ECO:0000313" key="3">
    <source>
        <dbReference type="EMBL" id="KAA5540020.1"/>
    </source>
</evidence>
<dbReference type="InterPro" id="IPR018705">
    <property type="entry name" value="DUF2134_membrane"/>
</dbReference>
<dbReference type="Proteomes" id="UP000324479">
    <property type="component" value="Unassembled WGS sequence"/>
</dbReference>
<dbReference type="Pfam" id="PF09977">
    <property type="entry name" value="Tad_C"/>
    <property type="match status" value="1"/>
</dbReference>